<gene>
    <name evidence="1" type="ORF">PHYPA_002544</name>
</gene>
<dbReference type="InParanoid" id="A0A2K1L154"/>
<evidence type="ECO:0000313" key="1">
    <source>
        <dbReference type="EMBL" id="PNR59752.1"/>
    </source>
</evidence>
<reference evidence="1 3" key="2">
    <citation type="journal article" date="2018" name="Plant J.">
        <title>The Physcomitrella patens chromosome-scale assembly reveals moss genome structure and evolution.</title>
        <authorList>
            <person name="Lang D."/>
            <person name="Ullrich K.K."/>
            <person name="Murat F."/>
            <person name="Fuchs J."/>
            <person name="Jenkins J."/>
            <person name="Haas F.B."/>
            <person name="Piednoel M."/>
            <person name="Gundlach H."/>
            <person name="Van Bel M."/>
            <person name="Meyberg R."/>
            <person name="Vives C."/>
            <person name="Morata J."/>
            <person name="Symeonidi A."/>
            <person name="Hiss M."/>
            <person name="Muchero W."/>
            <person name="Kamisugi Y."/>
            <person name="Saleh O."/>
            <person name="Blanc G."/>
            <person name="Decker E.L."/>
            <person name="van Gessel N."/>
            <person name="Grimwood J."/>
            <person name="Hayes R.D."/>
            <person name="Graham S.W."/>
            <person name="Gunter L.E."/>
            <person name="McDaniel S.F."/>
            <person name="Hoernstein S.N.W."/>
            <person name="Larsson A."/>
            <person name="Li F.W."/>
            <person name="Perroud P.F."/>
            <person name="Phillips J."/>
            <person name="Ranjan P."/>
            <person name="Rokshar D.S."/>
            <person name="Rothfels C.J."/>
            <person name="Schneider L."/>
            <person name="Shu S."/>
            <person name="Stevenson D.W."/>
            <person name="Thummler F."/>
            <person name="Tillich M."/>
            <person name="Villarreal Aguilar J.C."/>
            <person name="Widiez T."/>
            <person name="Wong G.K."/>
            <person name="Wymore A."/>
            <person name="Zhang Y."/>
            <person name="Zimmer A.D."/>
            <person name="Quatrano R.S."/>
            <person name="Mayer K.F.X."/>
            <person name="Goodstein D."/>
            <person name="Casacuberta J.M."/>
            <person name="Vandepoele K."/>
            <person name="Reski R."/>
            <person name="Cuming A.C."/>
            <person name="Tuskan G.A."/>
            <person name="Maumus F."/>
            <person name="Salse J."/>
            <person name="Schmutz J."/>
            <person name="Rensing S.A."/>
        </authorList>
    </citation>
    <scope>NUCLEOTIDE SEQUENCE [LARGE SCALE GENOMIC DNA]</scope>
    <source>
        <strain evidence="2 3">cv. Gransden 2004</strain>
    </source>
</reference>
<protein>
    <submittedName>
        <fullName evidence="1 2">Uncharacterized protein</fullName>
    </submittedName>
</protein>
<dbReference type="AlphaFoldDB" id="A0A2K1L154"/>
<dbReference type="EnsemblPlants" id="Pp3c2_11474V3.1">
    <property type="protein sequence ID" value="PAC:32935356.CDS.1"/>
    <property type="gene ID" value="Pp3c2_11474"/>
</dbReference>
<dbReference type="Proteomes" id="UP000006727">
    <property type="component" value="Chromosome 2"/>
</dbReference>
<name>A0A2K1L154_PHYPA</name>
<dbReference type="Gramene" id="Pp3c2_11474V3.1">
    <property type="protein sequence ID" value="PAC:32935356.CDS.1"/>
    <property type="gene ID" value="Pp3c2_11474"/>
</dbReference>
<dbReference type="EMBL" id="ABEU02000002">
    <property type="protein sequence ID" value="PNR59752.1"/>
    <property type="molecule type" value="Genomic_DNA"/>
</dbReference>
<organism evidence="1">
    <name type="scientific">Physcomitrium patens</name>
    <name type="common">Spreading-leaved earth moss</name>
    <name type="synonym">Physcomitrella patens</name>
    <dbReference type="NCBI Taxonomy" id="3218"/>
    <lineage>
        <taxon>Eukaryota</taxon>
        <taxon>Viridiplantae</taxon>
        <taxon>Streptophyta</taxon>
        <taxon>Embryophyta</taxon>
        <taxon>Bryophyta</taxon>
        <taxon>Bryophytina</taxon>
        <taxon>Bryopsida</taxon>
        <taxon>Funariidae</taxon>
        <taxon>Funariales</taxon>
        <taxon>Funariaceae</taxon>
        <taxon>Physcomitrium</taxon>
    </lineage>
</organism>
<reference evidence="1 3" key="1">
    <citation type="journal article" date="2008" name="Science">
        <title>The Physcomitrella genome reveals evolutionary insights into the conquest of land by plants.</title>
        <authorList>
            <person name="Rensing S."/>
            <person name="Lang D."/>
            <person name="Zimmer A."/>
            <person name="Terry A."/>
            <person name="Salamov A."/>
            <person name="Shapiro H."/>
            <person name="Nishiyama T."/>
            <person name="Perroud P.-F."/>
            <person name="Lindquist E."/>
            <person name="Kamisugi Y."/>
            <person name="Tanahashi T."/>
            <person name="Sakakibara K."/>
            <person name="Fujita T."/>
            <person name="Oishi K."/>
            <person name="Shin-I T."/>
            <person name="Kuroki Y."/>
            <person name="Toyoda A."/>
            <person name="Suzuki Y."/>
            <person name="Hashimoto A."/>
            <person name="Yamaguchi K."/>
            <person name="Sugano A."/>
            <person name="Kohara Y."/>
            <person name="Fujiyama A."/>
            <person name="Anterola A."/>
            <person name="Aoki S."/>
            <person name="Ashton N."/>
            <person name="Barbazuk W.B."/>
            <person name="Barker E."/>
            <person name="Bennetzen J."/>
            <person name="Bezanilla M."/>
            <person name="Blankenship R."/>
            <person name="Cho S.H."/>
            <person name="Dutcher S."/>
            <person name="Estelle M."/>
            <person name="Fawcett J.A."/>
            <person name="Gundlach H."/>
            <person name="Hanada K."/>
            <person name="Heyl A."/>
            <person name="Hicks K.A."/>
            <person name="Hugh J."/>
            <person name="Lohr M."/>
            <person name="Mayer K."/>
            <person name="Melkozernov A."/>
            <person name="Murata T."/>
            <person name="Nelson D."/>
            <person name="Pils B."/>
            <person name="Prigge M."/>
            <person name="Reiss B."/>
            <person name="Renner T."/>
            <person name="Rombauts S."/>
            <person name="Rushton P."/>
            <person name="Sanderfoot A."/>
            <person name="Schween G."/>
            <person name="Shiu S.-H."/>
            <person name="Stueber K."/>
            <person name="Theodoulou F.L."/>
            <person name="Tu H."/>
            <person name="Van de Peer Y."/>
            <person name="Verrier P.J."/>
            <person name="Waters E."/>
            <person name="Wood A."/>
            <person name="Yang L."/>
            <person name="Cove D."/>
            <person name="Cuming A."/>
            <person name="Hasebe M."/>
            <person name="Lucas S."/>
            <person name="Mishler D.B."/>
            <person name="Reski R."/>
            <person name="Grigoriev I."/>
            <person name="Quatrano R.S."/>
            <person name="Boore J.L."/>
        </authorList>
    </citation>
    <scope>NUCLEOTIDE SEQUENCE [LARGE SCALE GENOMIC DNA]</scope>
    <source>
        <strain evidence="2 3">cv. Gransden 2004</strain>
    </source>
</reference>
<evidence type="ECO:0000313" key="2">
    <source>
        <dbReference type="EnsemblPlants" id="PAC:32935356.CDS.1"/>
    </source>
</evidence>
<evidence type="ECO:0000313" key="3">
    <source>
        <dbReference type="Proteomes" id="UP000006727"/>
    </source>
</evidence>
<accession>A0A2K1L154</accession>
<proteinExistence type="predicted"/>
<sequence length="80" mass="9236">MLDFSKTAAVHIASQMLLYDLLWAAAILDRSLRATLKFRFSCEVIRKKALLVQNSNLELTLRCYVKWFNNATTNICLNLQ</sequence>
<reference evidence="2" key="3">
    <citation type="submission" date="2020-12" db="UniProtKB">
        <authorList>
            <consortium name="EnsemblPlants"/>
        </authorList>
    </citation>
    <scope>IDENTIFICATION</scope>
</reference>
<keyword evidence="3" id="KW-1185">Reference proteome</keyword>